<name>A0A9X2P156_9BACT</name>
<comment type="caution">
    <text evidence="1">The sequence shown here is derived from an EMBL/GenBank/DDBJ whole genome shotgun (WGS) entry which is preliminary data.</text>
</comment>
<sequence length="74" mass="8553">MESKDIFIVHPQNKEEETVLKAFMNALKIKFEVTKDGNYNPDFLVKIEKSGKQFANGEFVSVEKDQLEEFLGLK</sequence>
<dbReference type="AlphaFoldDB" id="A0A9X2P156"/>
<accession>A0A9X2P156</accession>
<proteinExistence type="predicted"/>
<gene>
    <name evidence="1" type="ORF">NU887_00160</name>
</gene>
<dbReference type="Pfam" id="PF10884">
    <property type="entry name" value="DUF2683"/>
    <property type="match status" value="1"/>
</dbReference>
<reference evidence="1" key="1">
    <citation type="submission" date="2022-08" db="EMBL/GenBank/DDBJ databases">
        <authorList>
            <person name="Zhang D."/>
        </authorList>
    </citation>
    <scope>NUCLEOTIDE SEQUENCE</scope>
    <source>
        <strain evidence="1">XJ19-11</strain>
    </source>
</reference>
<evidence type="ECO:0000313" key="1">
    <source>
        <dbReference type="EMBL" id="MCR9013419.1"/>
    </source>
</evidence>
<dbReference type="EMBL" id="JANSUY010000001">
    <property type="protein sequence ID" value="MCR9013419.1"/>
    <property type="molecule type" value="Genomic_DNA"/>
</dbReference>
<evidence type="ECO:0000313" key="2">
    <source>
        <dbReference type="Proteomes" id="UP001142175"/>
    </source>
</evidence>
<protein>
    <submittedName>
        <fullName evidence="1">Uncharacterized protein</fullName>
    </submittedName>
</protein>
<dbReference type="InterPro" id="IPR020271">
    <property type="entry name" value="Uncharacterised_MJ1172"/>
</dbReference>
<dbReference type="RefSeq" id="WP_241140492.1">
    <property type="nucleotide sequence ID" value="NZ_JANSUY010000001.1"/>
</dbReference>
<keyword evidence="2" id="KW-1185">Reference proteome</keyword>
<dbReference type="Proteomes" id="UP001142175">
    <property type="component" value="Unassembled WGS sequence"/>
</dbReference>
<organism evidence="1 2">
    <name type="scientific">Aquiflexum gelatinilyticum</name>
    <dbReference type="NCBI Taxonomy" id="2961943"/>
    <lineage>
        <taxon>Bacteria</taxon>
        <taxon>Pseudomonadati</taxon>
        <taxon>Bacteroidota</taxon>
        <taxon>Cytophagia</taxon>
        <taxon>Cytophagales</taxon>
        <taxon>Cyclobacteriaceae</taxon>
        <taxon>Aquiflexum</taxon>
    </lineage>
</organism>